<reference evidence="2 3" key="1">
    <citation type="submission" date="2019-03" db="EMBL/GenBank/DDBJ databases">
        <title>Genomic Encyclopedia of Type Strains, Phase IV (KMG-IV): sequencing the most valuable type-strain genomes for metagenomic binning, comparative biology and taxonomic classification.</title>
        <authorList>
            <person name="Goeker M."/>
        </authorList>
    </citation>
    <scope>NUCLEOTIDE SEQUENCE [LARGE SCALE GENOMIC DNA]</scope>
    <source>
        <strain evidence="2 3">DSM 24591</strain>
    </source>
</reference>
<dbReference type="Gene3D" id="3.40.30.10">
    <property type="entry name" value="Glutaredoxin"/>
    <property type="match status" value="1"/>
</dbReference>
<dbReference type="CDD" id="cd02947">
    <property type="entry name" value="TRX_family"/>
    <property type="match status" value="1"/>
</dbReference>
<gene>
    <name evidence="2" type="ORF">EDC26_12128</name>
</gene>
<dbReference type="RefSeq" id="WP_132585496.1">
    <property type="nucleotide sequence ID" value="NZ_SMAJ01000021.1"/>
</dbReference>
<keyword evidence="3" id="KW-1185">Reference proteome</keyword>
<sequence>MLVFNPLHNLSALSARLEAFQGLVIVCYCAQWCDTCKKYETDFQQLAGEYPQHVFVWIDIEENPELLGDEDVENFPTVSVQNAQGHRFFGTLMPYISHLARLIDQIEANEGKATADGPPLLASLLAPSAQ</sequence>
<dbReference type="Pfam" id="PF00085">
    <property type="entry name" value="Thioredoxin"/>
    <property type="match status" value="1"/>
</dbReference>
<protein>
    <submittedName>
        <fullName evidence="2">Thioredoxin</fullName>
    </submittedName>
</protein>
<name>A0A4R3LNI8_9BURK</name>
<proteinExistence type="predicted"/>
<dbReference type="EMBL" id="SMAJ01000021">
    <property type="protein sequence ID" value="TCT01940.1"/>
    <property type="molecule type" value="Genomic_DNA"/>
</dbReference>
<comment type="caution">
    <text evidence="2">The sequence shown here is derived from an EMBL/GenBank/DDBJ whole genome shotgun (WGS) entry which is preliminary data.</text>
</comment>
<feature type="domain" description="Thioredoxin" evidence="1">
    <location>
        <begin position="17"/>
        <end position="82"/>
    </location>
</feature>
<organism evidence="2 3">
    <name type="scientific">Paralcaligenes ureilyticus</name>
    <dbReference type="NCBI Taxonomy" id="627131"/>
    <lineage>
        <taxon>Bacteria</taxon>
        <taxon>Pseudomonadati</taxon>
        <taxon>Pseudomonadota</taxon>
        <taxon>Betaproteobacteria</taxon>
        <taxon>Burkholderiales</taxon>
        <taxon>Alcaligenaceae</taxon>
        <taxon>Paralcaligenes</taxon>
    </lineage>
</organism>
<dbReference type="Proteomes" id="UP000295525">
    <property type="component" value="Unassembled WGS sequence"/>
</dbReference>
<evidence type="ECO:0000259" key="1">
    <source>
        <dbReference type="Pfam" id="PF00085"/>
    </source>
</evidence>
<accession>A0A4R3LNI8</accession>
<dbReference type="InterPro" id="IPR013766">
    <property type="entry name" value="Thioredoxin_domain"/>
</dbReference>
<evidence type="ECO:0000313" key="3">
    <source>
        <dbReference type="Proteomes" id="UP000295525"/>
    </source>
</evidence>
<dbReference type="SUPFAM" id="SSF52833">
    <property type="entry name" value="Thioredoxin-like"/>
    <property type="match status" value="1"/>
</dbReference>
<dbReference type="AlphaFoldDB" id="A0A4R3LNI8"/>
<dbReference type="InterPro" id="IPR036249">
    <property type="entry name" value="Thioredoxin-like_sf"/>
</dbReference>
<dbReference type="OrthoDB" id="8521206at2"/>
<evidence type="ECO:0000313" key="2">
    <source>
        <dbReference type="EMBL" id="TCT01940.1"/>
    </source>
</evidence>